<evidence type="ECO:0000256" key="1">
    <source>
        <dbReference type="ARBA" id="ARBA00023015"/>
    </source>
</evidence>
<dbReference type="InterPro" id="IPR000843">
    <property type="entry name" value="HTH_LacI"/>
</dbReference>
<dbReference type="CDD" id="cd06267">
    <property type="entry name" value="PBP1_LacI_sugar_binding-like"/>
    <property type="match status" value="1"/>
</dbReference>
<dbReference type="PANTHER" id="PTHR30146">
    <property type="entry name" value="LACI-RELATED TRANSCRIPTIONAL REPRESSOR"/>
    <property type="match status" value="1"/>
</dbReference>
<dbReference type="Proteomes" id="UP000198356">
    <property type="component" value="Unassembled WGS sequence"/>
</dbReference>
<feature type="domain" description="HTH lacI-type" evidence="4">
    <location>
        <begin position="2"/>
        <end position="58"/>
    </location>
</feature>
<keyword evidence="3" id="KW-0804">Transcription</keyword>
<dbReference type="InterPro" id="IPR010982">
    <property type="entry name" value="Lambda_DNA-bd_dom_sf"/>
</dbReference>
<dbReference type="GO" id="GO:0000976">
    <property type="term" value="F:transcription cis-regulatory region binding"/>
    <property type="evidence" value="ECO:0007669"/>
    <property type="project" value="TreeGrafter"/>
</dbReference>
<dbReference type="RefSeq" id="WP_089407309.1">
    <property type="nucleotide sequence ID" value="NZ_FZOU01000001.1"/>
</dbReference>
<dbReference type="GO" id="GO:0003700">
    <property type="term" value="F:DNA-binding transcription factor activity"/>
    <property type="evidence" value="ECO:0007669"/>
    <property type="project" value="TreeGrafter"/>
</dbReference>
<dbReference type="SUPFAM" id="SSF47413">
    <property type="entry name" value="lambda repressor-like DNA-binding domains"/>
    <property type="match status" value="1"/>
</dbReference>
<organism evidence="5 6">
    <name type="scientific">Granulicella rosea</name>
    <dbReference type="NCBI Taxonomy" id="474952"/>
    <lineage>
        <taxon>Bacteria</taxon>
        <taxon>Pseudomonadati</taxon>
        <taxon>Acidobacteriota</taxon>
        <taxon>Terriglobia</taxon>
        <taxon>Terriglobales</taxon>
        <taxon>Acidobacteriaceae</taxon>
        <taxon>Granulicella</taxon>
    </lineage>
</organism>
<proteinExistence type="predicted"/>
<dbReference type="Gene3D" id="1.10.260.40">
    <property type="entry name" value="lambda repressor-like DNA-binding domains"/>
    <property type="match status" value="1"/>
</dbReference>
<dbReference type="EMBL" id="FZOU01000001">
    <property type="protein sequence ID" value="SNS46156.1"/>
    <property type="molecule type" value="Genomic_DNA"/>
</dbReference>
<gene>
    <name evidence="5" type="ORF">SAMN05421770_1011075</name>
</gene>
<dbReference type="CDD" id="cd01392">
    <property type="entry name" value="HTH_LacI"/>
    <property type="match status" value="1"/>
</dbReference>
<dbReference type="PANTHER" id="PTHR30146:SF109">
    <property type="entry name" value="HTH-TYPE TRANSCRIPTIONAL REGULATOR GALS"/>
    <property type="match status" value="1"/>
</dbReference>
<evidence type="ECO:0000313" key="5">
    <source>
        <dbReference type="EMBL" id="SNS46156.1"/>
    </source>
</evidence>
<dbReference type="AlphaFoldDB" id="A0A239ENB9"/>
<dbReference type="SUPFAM" id="SSF53822">
    <property type="entry name" value="Periplasmic binding protein-like I"/>
    <property type="match status" value="1"/>
</dbReference>
<dbReference type="PROSITE" id="PS50932">
    <property type="entry name" value="HTH_LACI_2"/>
    <property type="match status" value="1"/>
</dbReference>
<dbReference type="Pfam" id="PF13377">
    <property type="entry name" value="Peripla_BP_3"/>
    <property type="match status" value="1"/>
</dbReference>
<evidence type="ECO:0000256" key="3">
    <source>
        <dbReference type="ARBA" id="ARBA00023163"/>
    </source>
</evidence>
<dbReference type="Gene3D" id="3.40.50.2300">
    <property type="match status" value="2"/>
</dbReference>
<accession>A0A239ENB9</accession>
<keyword evidence="6" id="KW-1185">Reference proteome</keyword>
<dbReference type="Pfam" id="PF00356">
    <property type="entry name" value="LacI"/>
    <property type="match status" value="1"/>
</dbReference>
<protein>
    <submittedName>
        <fullName evidence="5">Transcriptional regulator, LacI family</fullName>
    </submittedName>
</protein>
<reference evidence="5 6" key="1">
    <citation type="submission" date="2017-06" db="EMBL/GenBank/DDBJ databases">
        <authorList>
            <person name="Kim H.J."/>
            <person name="Triplett B.A."/>
        </authorList>
    </citation>
    <scope>NUCLEOTIDE SEQUENCE [LARGE SCALE GENOMIC DNA]</scope>
    <source>
        <strain evidence="5 6">DSM 18704</strain>
    </source>
</reference>
<dbReference type="InterPro" id="IPR028082">
    <property type="entry name" value="Peripla_BP_I"/>
</dbReference>
<keyword evidence="2" id="KW-0238">DNA-binding</keyword>
<evidence type="ECO:0000313" key="6">
    <source>
        <dbReference type="Proteomes" id="UP000198356"/>
    </source>
</evidence>
<sequence length="339" mass="37219">MATIYDIAREANVSIASVSLVFNDPETKRVGKETRTRIQRVAKAMGYHPNAAAKALTEGKTRIIGLVIPMREPIFINPFIAEVLAGVQSSLMEHGYHLMIYSHQAATGRLTSMELNQSRQVDGVIIVNTRMCTQADMEDTIRDLKRSKIPFVMVNGYRGRQKLNYVGVDDEEAGFTAADYLLRKGHRRIAIICGQTGSPISDSLTTGFARAHAKNGVPLQPALQYDSNYDFSLTRQRLEEWFSSRQRPTAIFAADDHLLNTVFASIRSFGLNIPTDVAVLSRGSAAVAVSLTPTVTMIAIPAMEIGKRAGKLLIDTLQDSSRPVEKIILPGMIEPGESA</sequence>
<name>A0A239ENB9_9BACT</name>
<evidence type="ECO:0000256" key="2">
    <source>
        <dbReference type="ARBA" id="ARBA00023125"/>
    </source>
</evidence>
<evidence type="ECO:0000259" key="4">
    <source>
        <dbReference type="PROSITE" id="PS50932"/>
    </source>
</evidence>
<dbReference type="SMART" id="SM00354">
    <property type="entry name" value="HTH_LACI"/>
    <property type="match status" value="1"/>
</dbReference>
<dbReference type="OrthoDB" id="9788209at2"/>
<dbReference type="InterPro" id="IPR046335">
    <property type="entry name" value="LacI/GalR-like_sensor"/>
</dbReference>
<keyword evidence="1" id="KW-0805">Transcription regulation</keyword>